<dbReference type="SUPFAM" id="SSF48726">
    <property type="entry name" value="Immunoglobulin"/>
    <property type="match status" value="2"/>
</dbReference>
<dbReference type="InterPro" id="IPR013783">
    <property type="entry name" value="Ig-like_fold"/>
</dbReference>
<dbReference type="GO" id="GO:0009897">
    <property type="term" value="C:external side of plasma membrane"/>
    <property type="evidence" value="ECO:0007669"/>
    <property type="project" value="TreeGrafter"/>
</dbReference>
<evidence type="ECO:0000259" key="3">
    <source>
        <dbReference type="PROSITE" id="PS50835"/>
    </source>
</evidence>
<dbReference type="GO" id="GO:0007166">
    <property type="term" value="P:cell surface receptor signaling pathway"/>
    <property type="evidence" value="ECO:0007669"/>
    <property type="project" value="TreeGrafter"/>
</dbReference>
<dbReference type="AlphaFoldDB" id="A0A8C6TG83"/>
<reference evidence="4" key="2">
    <citation type="submission" date="2025-09" db="UniProtKB">
        <authorList>
            <consortium name="Ensembl"/>
        </authorList>
    </citation>
    <scope>IDENTIFICATION</scope>
</reference>
<dbReference type="InterPro" id="IPR007110">
    <property type="entry name" value="Ig-like_dom"/>
</dbReference>
<dbReference type="InterPro" id="IPR003599">
    <property type="entry name" value="Ig_sub"/>
</dbReference>
<dbReference type="SMART" id="SM00409">
    <property type="entry name" value="IG"/>
    <property type="match status" value="2"/>
</dbReference>
<evidence type="ECO:0000256" key="1">
    <source>
        <dbReference type="ARBA" id="ARBA00022729"/>
    </source>
</evidence>
<dbReference type="InterPro" id="IPR050488">
    <property type="entry name" value="Ig_Fc_receptor"/>
</dbReference>
<dbReference type="GO" id="GO:0006955">
    <property type="term" value="P:immune response"/>
    <property type="evidence" value="ECO:0007669"/>
    <property type="project" value="TreeGrafter"/>
</dbReference>
<accession>A0A8C6TG83</accession>
<dbReference type="GO" id="GO:0004888">
    <property type="term" value="F:transmembrane signaling receptor activity"/>
    <property type="evidence" value="ECO:0007669"/>
    <property type="project" value="TreeGrafter"/>
</dbReference>
<dbReference type="Ensembl" id="ENSNMLT00000023663.1">
    <property type="protein sequence ID" value="ENSNMLP00000021095.1"/>
    <property type="gene ID" value="ENSNMLG00000013738.1"/>
</dbReference>
<evidence type="ECO:0000313" key="4">
    <source>
        <dbReference type="Ensembl" id="ENSNMLP00000021095.1"/>
    </source>
</evidence>
<dbReference type="InterPro" id="IPR036179">
    <property type="entry name" value="Ig-like_dom_sf"/>
</dbReference>
<evidence type="ECO:0000256" key="2">
    <source>
        <dbReference type="ARBA" id="ARBA00023157"/>
    </source>
</evidence>
<keyword evidence="2" id="KW-1015">Disulfide bond</keyword>
<evidence type="ECO:0000313" key="5">
    <source>
        <dbReference type="Proteomes" id="UP000694523"/>
    </source>
</evidence>
<reference evidence="4" key="1">
    <citation type="submission" date="2025-08" db="UniProtKB">
        <authorList>
            <consortium name="Ensembl"/>
        </authorList>
    </citation>
    <scope>IDENTIFICATION</scope>
</reference>
<dbReference type="Proteomes" id="UP000694523">
    <property type="component" value="Unplaced"/>
</dbReference>
<dbReference type="PROSITE" id="PS50835">
    <property type="entry name" value="IG_LIKE"/>
    <property type="match status" value="1"/>
</dbReference>
<dbReference type="SMART" id="SM00408">
    <property type="entry name" value="IGc2"/>
    <property type="match status" value="2"/>
</dbReference>
<name>A0A8C6TG83_9GOBI</name>
<dbReference type="InterPro" id="IPR003598">
    <property type="entry name" value="Ig_sub2"/>
</dbReference>
<dbReference type="PANTHER" id="PTHR11481:SF64">
    <property type="entry name" value="FC RECEPTOR-LIKE PROTEIN 4"/>
    <property type="match status" value="1"/>
</dbReference>
<keyword evidence="5" id="KW-1185">Reference proteome</keyword>
<protein>
    <recommendedName>
        <fullName evidence="3">Ig-like domain-containing protein</fullName>
    </recommendedName>
</protein>
<dbReference type="Pfam" id="PF13895">
    <property type="entry name" value="Ig_2"/>
    <property type="match status" value="1"/>
</dbReference>
<proteinExistence type="predicted"/>
<dbReference type="PANTHER" id="PTHR11481">
    <property type="entry name" value="IMMUNOGLOBULIN FC RECEPTOR"/>
    <property type="match status" value="1"/>
</dbReference>
<sequence length="203" mass="22934">MTVPHIILSKQQLFEYDTLTVNCEGFFNKVIKWRVLRNVSGQTTPCNTNSELFGPCHIPVAYPKDSGEYWCESRDPERRSESVYINITGSEDISLFLLAVLLQCPHRPVMKGTNVTLICTDKMAAPNHTALFFKDGETIGNNSSGKLTLKVSKSDEGVYKCRSSEGRESEEQWLAVRGEDGIQHNSLVRTIRFLFLPIDKTLM</sequence>
<keyword evidence="1" id="KW-0732">Signal</keyword>
<organism evidence="4 5">
    <name type="scientific">Neogobius melanostomus</name>
    <name type="common">round goby</name>
    <dbReference type="NCBI Taxonomy" id="47308"/>
    <lineage>
        <taxon>Eukaryota</taxon>
        <taxon>Metazoa</taxon>
        <taxon>Chordata</taxon>
        <taxon>Craniata</taxon>
        <taxon>Vertebrata</taxon>
        <taxon>Euteleostomi</taxon>
        <taxon>Actinopterygii</taxon>
        <taxon>Neopterygii</taxon>
        <taxon>Teleostei</taxon>
        <taxon>Neoteleostei</taxon>
        <taxon>Acanthomorphata</taxon>
        <taxon>Gobiaria</taxon>
        <taxon>Gobiiformes</taxon>
        <taxon>Gobioidei</taxon>
        <taxon>Gobiidae</taxon>
        <taxon>Benthophilinae</taxon>
        <taxon>Neogobiini</taxon>
        <taxon>Neogobius</taxon>
    </lineage>
</organism>
<dbReference type="Gene3D" id="2.60.40.10">
    <property type="entry name" value="Immunoglobulins"/>
    <property type="match status" value="2"/>
</dbReference>
<feature type="domain" description="Ig-like" evidence="3">
    <location>
        <begin position="76"/>
        <end position="177"/>
    </location>
</feature>